<keyword evidence="2" id="KW-1185">Reference proteome</keyword>
<comment type="caution">
    <text evidence="1">The sequence shown here is derived from an EMBL/GenBank/DDBJ whole genome shotgun (WGS) entry which is preliminary data.</text>
</comment>
<organism evidence="1 2">
    <name type="scientific">Lactuca sativa</name>
    <name type="common">Garden lettuce</name>
    <dbReference type="NCBI Taxonomy" id="4236"/>
    <lineage>
        <taxon>Eukaryota</taxon>
        <taxon>Viridiplantae</taxon>
        <taxon>Streptophyta</taxon>
        <taxon>Embryophyta</taxon>
        <taxon>Tracheophyta</taxon>
        <taxon>Spermatophyta</taxon>
        <taxon>Magnoliopsida</taxon>
        <taxon>eudicotyledons</taxon>
        <taxon>Gunneridae</taxon>
        <taxon>Pentapetalae</taxon>
        <taxon>asterids</taxon>
        <taxon>campanulids</taxon>
        <taxon>Asterales</taxon>
        <taxon>Asteraceae</taxon>
        <taxon>Cichorioideae</taxon>
        <taxon>Cichorieae</taxon>
        <taxon>Lactucinae</taxon>
        <taxon>Lactuca</taxon>
    </lineage>
</organism>
<accession>A0A9R1X7M2</accession>
<proteinExistence type="predicted"/>
<protein>
    <submittedName>
        <fullName evidence="1">Uncharacterized protein</fullName>
    </submittedName>
</protein>
<dbReference type="AlphaFoldDB" id="A0A9R1X7M2"/>
<gene>
    <name evidence="1" type="ORF">LSAT_V11C600339970</name>
</gene>
<evidence type="ECO:0000313" key="2">
    <source>
        <dbReference type="Proteomes" id="UP000235145"/>
    </source>
</evidence>
<dbReference type="PANTHER" id="PTHR34396">
    <property type="entry name" value="OS03G0264950 PROTEIN-RELATED"/>
    <property type="match status" value="1"/>
</dbReference>
<dbReference type="InterPro" id="IPR053031">
    <property type="entry name" value="Cuticle_assoc_protein"/>
</dbReference>
<dbReference type="Proteomes" id="UP000235145">
    <property type="component" value="Unassembled WGS sequence"/>
</dbReference>
<sequence>MKTVYLDKLSGGQKQLTFQYGDENKLSTWKFDQNESRKALANMLVVDELPFSFVESAGFRYYNSVTQPLFKVPCTTTSTTDVYQLFVDEK</sequence>
<evidence type="ECO:0000313" key="1">
    <source>
        <dbReference type="EMBL" id="KAJ0201744.1"/>
    </source>
</evidence>
<dbReference type="SUPFAM" id="SSF140996">
    <property type="entry name" value="Hermes dimerisation domain"/>
    <property type="match status" value="1"/>
</dbReference>
<dbReference type="EMBL" id="NBSK02000006">
    <property type="protein sequence ID" value="KAJ0201744.1"/>
    <property type="molecule type" value="Genomic_DNA"/>
</dbReference>
<name>A0A9R1X7M2_LACSA</name>
<dbReference type="PANTHER" id="PTHR34396:SF27">
    <property type="entry name" value="OS08G0208700 PROTEIN"/>
    <property type="match status" value="1"/>
</dbReference>
<reference evidence="1 2" key="1">
    <citation type="journal article" date="2017" name="Nat. Commun.">
        <title>Genome assembly with in vitro proximity ligation data and whole-genome triplication in lettuce.</title>
        <authorList>
            <person name="Reyes-Chin-Wo S."/>
            <person name="Wang Z."/>
            <person name="Yang X."/>
            <person name="Kozik A."/>
            <person name="Arikit S."/>
            <person name="Song C."/>
            <person name="Xia L."/>
            <person name="Froenicke L."/>
            <person name="Lavelle D.O."/>
            <person name="Truco M.J."/>
            <person name="Xia R."/>
            <person name="Zhu S."/>
            <person name="Xu C."/>
            <person name="Xu H."/>
            <person name="Xu X."/>
            <person name="Cox K."/>
            <person name="Korf I."/>
            <person name="Meyers B.C."/>
            <person name="Michelmore R.W."/>
        </authorList>
    </citation>
    <scope>NUCLEOTIDE SEQUENCE [LARGE SCALE GENOMIC DNA]</scope>
    <source>
        <strain evidence="2">cv. Salinas</strain>
        <tissue evidence="1">Seedlings</tissue>
    </source>
</reference>